<gene>
    <name evidence="2" type="ORF">EI684_06460</name>
</gene>
<dbReference type="PANTHER" id="PTHR36109:SF2">
    <property type="entry name" value="MEMBRANE PROTEIN"/>
    <property type="match status" value="1"/>
</dbReference>
<feature type="compositionally biased region" description="Basic and acidic residues" evidence="1">
    <location>
        <begin position="36"/>
        <end position="56"/>
    </location>
</feature>
<feature type="compositionally biased region" description="Polar residues" evidence="1">
    <location>
        <begin position="210"/>
        <end position="222"/>
    </location>
</feature>
<dbReference type="EMBL" id="RSAS01000245">
    <property type="protein sequence ID" value="RRR74710.1"/>
    <property type="molecule type" value="Genomic_DNA"/>
</dbReference>
<name>A0A426U488_9CHLR</name>
<feature type="compositionally biased region" description="Low complexity" evidence="1">
    <location>
        <begin position="198"/>
        <end position="209"/>
    </location>
</feature>
<evidence type="ECO:0000313" key="3">
    <source>
        <dbReference type="Proteomes" id="UP000280307"/>
    </source>
</evidence>
<feature type="region of interest" description="Disordered" evidence="1">
    <location>
        <begin position="192"/>
        <end position="288"/>
    </location>
</feature>
<evidence type="ECO:0000313" key="2">
    <source>
        <dbReference type="EMBL" id="RRR74710.1"/>
    </source>
</evidence>
<evidence type="ECO:0008006" key="4">
    <source>
        <dbReference type="Google" id="ProtNLM"/>
    </source>
</evidence>
<feature type="region of interest" description="Disordered" evidence="1">
    <location>
        <begin position="36"/>
        <end position="70"/>
    </location>
</feature>
<protein>
    <recommendedName>
        <fullName evidence="4">DUF1269 domain-containing protein</fullName>
    </recommendedName>
</protein>
<accession>A0A426U488</accession>
<organism evidence="2 3">
    <name type="scientific">Candidatus Viridilinea halotolerans</name>
    <dbReference type="NCBI Taxonomy" id="2491704"/>
    <lineage>
        <taxon>Bacteria</taxon>
        <taxon>Bacillati</taxon>
        <taxon>Chloroflexota</taxon>
        <taxon>Chloroflexia</taxon>
        <taxon>Chloroflexales</taxon>
        <taxon>Chloroflexineae</taxon>
        <taxon>Oscillochloridaceae</taxon>
        <taxon>Candidatus Viridilinea</taxon>
    </lineage>
</organism>
<dbReference type="InterPro" id="IPR052948">
    <property type="entry name" value="Low_temp-induced_all0457"/>
</dbReference>
<comment type="caution">
    <text evidence="2">The sequence shown here is derived from an EMBL/GenBank/DDBJ whole genome shotgun (WGS) entry which is preliminary data.</text>
</comment>
<dbReference type="AlphaFoldDB" id="A0A426U488"/>
<dbReference type="PANTHER" id="PTHR36109">
    <property type="entry name" value="MEMBRANE PROTEIN-RELATED"/>
    <property type="match status" value="1"/>
</dbReference>
<evidence type="ECO:0000256" key="1">
    <source>
        <dbReference type="SAM" id="MobiDB-lite"/>
    </source>
</evidence>
<reference evidence="2 3" key="1">
    <citation type="submission" date="2018-12" db="EMBL/GenBank/DDBJ databases">
        <title>Genome Sequence of Candidatus Viridilinea halotolerans isolated from saline sulfide-rich spring.</title>
        <authorList>
            <person name="Grouzdev D.S."/>
            <person name="Burganskaya E.I."/>
            <person name="Krutkina M.S."/>
            <person name="Sukhacheva M.V."/>
            <person name="Gorlenko V.M."/>
        </authorList>
    </citation>
    <scope>NUCLEOTIDE SEQUENCE [LARGE SCALE GENOMIC DNA]</scope>
    <source>
        <strain evidence="2">Chok-6</strain>
    </source>
</reference>
<proteinExistence type="predicted"/>
<dbReference type="Proteomes" id="UP000280307">
    <property type="component" value="Unassembled WGS sequence"/>
</dbReference>
<sequence length="381" mass="40194">MIRTITGLFDTVDDAQNVAKDLMDHDIPREDISILIRNESDTNERQQEVGEEHPTRSGEAGSGEEDSVGSGAIGGSVAGGAVGLLVGAGLLTIPGIGPVLAIGPLAAAIGTLGAAAGATALGAGVGAGVGGLAGGLMDAGVPEESAHNYAEGVRRGGVLLTVSLDMATAERIDVDAVLRRHGAVDIDERRKDWHETDASASATDTAHTDFAQNEHSAPSSTAYPEFAQGQRPTPPSPTYPEFAQDQRSTSPSPAYPERTQDAHATPSSTARSEFAQDEHVTPSSTARAEFARSVHGTNGNNDRDFQTHYQSTVAAGGRPYSDYAPAYTFGKDMATATRVRGHTWDAVEPDLRRTWDQNHPNTWDEFKAAVRYAWEKSPGQH</sequence>